<dbReference type="AlphaFoldDB" id="A0A914DT06"/>
<protein>
    <submittedName>
        <fullName evidence="2">Uncharacterized protein</fullName>
    </submittedName>
</protein>
<sequence>MATKALFGQTIIKTQIDDPYFINESNLQINFTAIIGTGASSTVYKGFLIGSSPLYTTVKLIETQKFQDCEVVIKV</sequence>
<organism evidence="1 2">
    <name type="scientific">Acrobeloides nanus</name>
    <dbReference type="NCBI Taxonomy" id="290746"/>
    <lineage>
        <taxon>Eukaryota</taxon>
        <taxon>Metazoa</taxon>
        <taxon>Ecdysozoa</taxon>
        <taxon>Nematoda</taxon>
        <taxon>Chromadorea</taxon>
        <taxon>Rhabditida</taxon>
        <taxon>Tylenchina</taxon>
        <taxon>Cephalobomorpha</taxon>
        <taxon>Cephaloboidea</taxon>
        <taxon>Cephalobidae</taxon>
        <taxon>Acrobeloides</taxon>
    </lineage>
</organism>
<dbReference type="Proteomes" id="UP000887540">
    <property type="component" value="Unplaced"/>
</dbReference>
<accession>A0A914DT06</accession>
<reference evidence="2" key="1">
    <citation type="submission" date="2022-11" db="UniProtKB">
        <authorList>
            <consortium name="WormBaseParasite"/>
        </authorList>
    </citation>
    <scope>IDENTIFICATION</scope>
</reference>
<proteinExistence type="predicted"/>
<evidence type="ECO:0000313" key="2">
    <source>
        <dbReference type="WBParaSite" id="ACRNAN_scaffold3558.g20982.t1"/>
    </source>
</evidence>
<dbReference type="WBParaSite" id="ACRNAN_scaffold3558.g20982.t1">
    <property type="protein sequence ID" value="ACRNAN_scaffold3558.g20982.t1"/>
    <property type="gene ID" value="ACRNAN_scaffold3558.g20982"/>
</dbReference>
<name>A0A914DT06_9BILA</name>
<keyword evidence="1" id="KW-1185">Reference proteome</keyword>
<evidence type="ECO:0000313" key="1">
    <source>
        <dbReference type="Proteomes" id="UP000887540"/>
    </source>
</evidence>
<dbReference type="Gene3D" id="3.30.200.20">
    <property type="entry name" value="Phosphorylase Kinase, domain 1"/>
    <property type="match status" value="1"/>
</dbReference>